<evidence type="ECO:0000313" key="2">
    <source>
        <dbReference type="Proteomes" id="UP000270471"/>
    </source>
</evidence>
<dbReference type="Gene3D" id="3.40.190.10">
    <property type="entry name" value="Periplasmic binding protein-like II"/>
    <property type="match status" value="2"/>
</dbReference>
<dbReference type="RefSeq" id="WP_121892864.1">
    <property type="nucleotide sequence ID" value="NZ_PENI01000023.1"/>
</dbReference>
<dbReference type="SUPFAM" id="SSF53850">
    <property type="entry name" value="Periplasmic binding protein-like II"/>
    <property type="match status" value="1"/>
</dbReference>
<name>A0A3M0I0M4_9ACTN</name>
<comment type="caution">
    <text evidence="1">The sequence shown here is derived from an EMBL/GenBank/DDBJ whole genome shotgun (WGS) entry which is preliminary data.</text>
</comment>
<proteinExistence type="predicted"/>
<gene>
    <name evidence="1" type="ORF">CTZ28_29880</name>
</gene>
<reference evidence="1 2" key="1">
    <citation type="submission" date="2017-11" db="EMBL/GenBank/DDBJ databases">
        <title>Draft genome of actinobacteria isolated from guarana (Paullinia cupana (Mart.) Ducke.</title>
        <authorList>
            <person name="Siqueira K.A."/>
            <person name="Liotti R.G."/>
            <person name="Mendes T.A.O."/>
            <person name="Soares M.A."/>
        </authorList>
    </citation>
    <scope>NUCLEOTIDE SEQUENCE [LARGE SCALE GENOMIC DNA]</scope>
    <source>
        <strain evidence="1 2">193</strain>
    </source>
</reference>
<sequence>MTQTRPTHTGPAYTGLTWDHPRGYDALAASAGGLVHWDVQPLEGFESHPIDELCARYDLVVLDHPHLGEALHTRCLRPLDDLFTPEELARWGAASIGPTMRSYAMDGRQWALPLDAATQVAATRTDLVGAAPRSWDEVRGLAHRAPVALSLAGPHAFLTFASVAVAMGEEPATDPDELIGDDTGLAVLDLMAALDALAPPETRTLNPIGLLELMAATDRLAHCPLVYGYVTYADRLTFTDAPSVTAGGRPGSTLGGTGIALSARCTPSPELLAHVRWLMSPAAQGNFLPRHSGQPSARTAWTSPETVAADFYRRTAATCEQAWVRPRHAGYIGFQTAASATVRAALAGETDHREALARIRTLYRTSRTPKERQS</sequence>
<accession>A0A3M0I0M4</accession>
<dbReference type="Proteomes" id="UP000270471">
    <property type="component" value="Unassembled WGS sequence"/>
</dbReference>
<organism evidence="1 2">
    <name type="scientific">Streptomyces shenzhenensis</name>
    <dbReference type="NCBI Taxonomy" id="943815"/>
    <lineage>
        <taxon>Bacteria</taxon>
        <taxon>Bacillati</taxon>
        <taxon>Actinomycetota</taxon>
        <taxon>Actinomycetes</taxon>
        <taxon>Kitasatosporales</taxon>
        <taxon>Streptomycetaceae</taxon>
        <taxon>Streptomyces</taxon>
    </lineage>
</organism>
<evidence type="ECO:0008006" key="3">
    <source>
        <dbReference type="Google" id="ProtNLM"/>
    </source>
</evidence>
<dbReference type="EMBL" id="PENI01000023">
    <property type="protein sequence ID" value="RMB82345.1"/>
    <property type="molecule type" value="Genomic_DNA"/>
</dbReference>
<dbReference type="OrthoDB" id="3495561at2"/>
<keyword evidence="2" id="KW-1185">Reference proteome</keyword>
<evidence type="ECO:0000313" key="1">
    <source>
        <dbReference type="EMBL" id="RMB82345.1"/>
    </source>
</evidence>
<dbReference type="AlphaFoldDB" id="A0A3M0I0M4"/>
<protein>
    <recommendedName>
        <fullName evidence="3">ABC transporter substrate-binding protein</fullName>
    </recommendedName>
</protein>